<dbReference type="Proteomes" id="UP000321058">
    <property type="component" value="Unassembled WGS sequence"/>
</dbReference>
<dbReference type="PROSITE" id="PS51918">
    <property type="entry name" value="RADICAL_SAM"/>
    <property type="match status" value="1"/>
</dbReference>
<evidence type="ECO:0000256" key="5">
    <source>
        <dbReference type="ARBA" id="ARBA00023014"/>
    </source>
</evidence>
<keyword evidence="5" id="KW-0411">Iron-sulfur</keyword>
<dbReference type="GO" id="GO:0051536">
    <property type="term" value="F:iron-sulfur cluster binding"/>
    <property type="evidence" value="ECO:0007669"/>
    <property type="project" value="UniProtKB-KW"/>
</dbReference>
<comment type="caution">
    <text evidence="7">The sequence shown here is derived from an EMBL/GenBank/DDBJ whole genome shotgun (WGS) entry which is preliminary data.</text>
</comment>
<keyword evidence="2" id="KW-0949">S-adenosyl-L-methionine</keyword>
<dbReference type="GO" id="GO:0003824">
    <property type="term" value="F:catalytic activity"/>
    <property type="evidence" value="ECO:0007669"/>
    <property type="project" value="InterPro"/>
</dbReference>
<evidence type="ECO:0000256" key="1">
    <source>
        <dbReference type="ARBA" id="ARBA00001966"/>
    </source>
</evidence>
<organism evidence="7 8">
    <name type="scientific">Reyranella soli</name>
    <dbReference type="NCBI Taxonomy" id="1230389"/>
    <lineage>
        <taxon>Bacteria</taxon>
        <taxon>Pseudomonadati</taxon>
        <taxon>Pseudomonadota</taxon>
        <taxon>Alphaproteobacteria</taxon>
        <taxon>Hyphomicrobiales</taxon>
        <taxon>Reyranellaceae</taxon>
        <taxon>Reyranella</taxon>
    </lineage>
</organism>
<evidence type="ECO:0000259" key="6">
    <source>
        <dbReference type="PROSITE" id="PS51918"/>
    </source>
</evidence>
<dbReference type="SUPFAM" id="SSF102114">
    <property type="entry name" value="Radical SAM enzymes"/>
    <property type="match status" value="1"/>
</dbReference>
<keyword evidence="8" id="KW-1185">Reference proteome</keyword>
<dbReference type="SMART" id="SM00729">
    <property type="entry name" value="Elp3"/>
    <property type="match status" value="1"/>
</dbReference>
<dbReference type="PANTHER" id="PTHR43409:SF4">
    <property type="entry name" value="RADICAL SAM SUPERFAMILY PROTEIN"/>
    <property type="match status" value="1"/>
</dbReference>
<keyword evidence="4" id="KW-0408">Iron</keyword>
<name>A0A512NIJ5_9HYPH</name>
<evidence type="ECO:0000256" key="2">
    <source>
        <dbReference type="ARBA" id="ARBA00022691"/>
    </source>
</evidence>
<evidence type="ECO:0000313" key="7">
    <source>
        <dbReference type="EMBL" id="GEP58774.1"/>
    </source>
</evidence>
<reference evidence="7 8" key="1">
    <citation type="submission" date="2019-07" db="EMBL/GenBank/DDBJ databases">
        <title>Whole genome shotgun sequence of Reyranella soli NBRC 108950.</title>
        <authorList>
            <person name="Hosoyama A."/>
            <person name="Uohara A."/>
            <person name="Ohji S."/>
            <person name="Ichikawa N."/>
        </authorList>
    </citation>
    <scope>NUCLEOTIDE SEQUENCE [LARGE SCALE GENOMIC DNA]</scope>
    <source>
        <strain evidence="7 8">NBRC 108950</strain>
    </source>
</reference>
<evidence type="ECO:0000256" key="4">
    <source>
        <dbReference type="ARBA" id="ARBA00023004"/>
    </source>
</evidence>
<dbReference type="OrthoDB" id="9801424at2"/>
<feature type="domain" description="Radical SAM core" evidence="6">
    <location>
        <begin position="199"/>
        <end position="425"/>
    </location>
</feature>
<dbReference type="InterPro" id="IPR007197">
    <property type="entry name" value="rSAM"/>
</dbReference>
<dbReference type="PANTHER" id="PTHR43409">
    <property type="entry name" value="ANAEROBIC MAGNESIUM-PROTOPORPHYRIN IX MONOMETHYL ESTER CYCLASE-RELATED"/>
    <property type="match status" value="1"/>
</dbReference>
<dbReference type="Gene3D" id="3.80.30.20">
    <property type="entry name" value="tm_1862 like domain"/>
    <property type="match status" value="1"/>
</dbReference>
<dbReference type="AlphaFoldDB" id="A0A512NIJ5"/>
<dbReference type="CDD" id="cd01335">
    <property type="entry name" value="Radical_SAM"/>
    <property type="match status" value="1"/>
</dbReference>
<dbReference type="Pfam" id="PF04055">
    <property type="entry name" value="Radical_SAM"/>
    <property type="match status" value="1"/>
</dbReference>
<dbReference type="SFLD" id="SFLDS00029">
    <property type="entry name" value="Radical_SAM"/>
    <property type="match status" value="1"/>
</dbReference>
<comment type="cofactor">
    <cofactor evidence="1">
        <name>[4Fe-4S] cluster</name>
        <dbReference type="ChEBI" id="CHEBI:49883"/>
    </cofactor>
</comment>
<protein>
    <recommendedName>
        <fullName evidence="6">Radical SAM core domain-containing protein</fullName>
    </recommendedName>
</protein>
<dbReference type="InterPro" id="IPR051198">
    <property type="entry name" value="BchE-like"/>
</dbReference>
<dbReference type="GO" id="GO:0046872">
    <property type="term" value="F:metal ion binding"/>
    <property type="evidence" value="ECO:0007669"/>
    <property type="project" value="UniProtKB-KW"/>
</dbReference>
<accession>A0A512NIJ5</accession>
<dbReference type="InterPro" id="IPR058240">
    <property type="entry name" value="rSAM_sf"/>
</dbReference>
<dbReference type="RefSeq" id="WP_147154166.1">
    <property type="nucleotide sequence ID" value="NZ_BKAJ01000110.1"/>
</dbReference>
<evidence type="ECO:0000256" key="3">
    <source>
        <dbReference type="ARBA" id="ARBA00022723"/>
    </source>
</evidence>
<dbReference type="InterPro" id="IPR006638">
    <property type="entry name" value="Elp3/MiaA/NifB-like_rSAM"/>
</dbReference>
<dbReference type="InterPro" id="IPR023404">
    <property type="entry name" value="rSAM_horseshoe"/>
</dbReference>
<dbReference type="SFLD" id="SFLDG01082">
    <property type="entry name" value="B12-binding_domain_containing"/>
    <property type="match status" value="1"/>
</dbReference>
<sequence length="602" mass="68501">MGAAAKRSTFRLVLIKPTHYDDDGYPITWFRSHIPSNTLAALYGLAEDCRERQVLGPDVDIVAQPIDETNSRIRADRIVADIKRSNSRALICLVGVQTNQFPRAVDLASQFIKAGLPVALGGFHVSGCISMLPVVPPEIQAAMDMGISMFAGEAEEGRLDEVVRDAWNGTLKALYNYMDDLPSMEGAAPPRLPPTALARNEGRISSFDLGRGCPFQCSFCTIINVQGRKSRFRTADDLEAIVRENYKQGITTFFITDDNMARNKHWEDFFDRLIELKENEGIALSLIIQVDTQCHRIPHFIHKARWAGVFRVFIGLENINPDNLLAAKKRQNKITEYRKMLQAWHTSGASTWAGYILGFPGDTRESILRDMEIIKNELPLDILELFILTPLPGSEDHQTQWKQGIWMDADLNKYDVHHRVVHHPRMSDKEFDQTYRDAWRTYYTPEHTETVARRHGAIPGRNPAEPARFMTMFKIMFEAEGIHPLEGGILRLKYRADRRHGMPIVPIGLFHYRLAVENWKKLKIYVRLAWQGWRIGQKVKHDPKRHEYMDLALSPVVEEDLDKLALFAETAGGEAALSKRRGEDIARDRVVAARNQQLAAAE</sequence>
<evidence type="ECO:0000313" key="8">
    <source>
        <dbReference type="Proteomes" id="UP000321058"/>
    </source>
</evidence>
<keyword evidence="3" id="KW-0479">Metal-binding</keyword>
<gene>
    <name evidence="7" type="ORF">RSO01_59400</name>
</gene>
<dbReference type="EMBL" id="BKAJ01000110">
    <property type="protein sequence ID" value="GEP58774.1"/>
    <property type="molecule type" value="Genomic_DNA"/>
</dbReference>
<proteinExistence type="predicted"/>